<comment type="caution">
    <text evidence="10">Lacks conserved residue(s) required for the propagation of feature annotation.</text>
</comment>
<proteinExistence type="evidence at transcript level"/>
<evidence type="ECO:0000313" key="11">
    <source>
        <dbReference type="EMBL" id="QNL14949.1"/>
    </source>
</evidence>
<dbReference type="GO" id="GO:0004984">
    <property type="term" value="F:olfactory receptor activity"/>
    <property type="evidence" value="ECO:0007669"/>
    <property type="project" value="InterPro"/>
</dbReference>
<dbReference type="PANTHER" id="PTHR21137">
    <property type="entry name" value="ODORANT RECEPTOR"/>
    <property type="match status" value="1"/>
</dbReference>
<evidence type="ECO:0000256" key="6">
    <source>
        <dbReference type="ARBA" id="ARBA00022989"/>
    </source>
</evidence>
<feature type="transmembrane region" description="Helical" evidence="10">
    <location>
        <begin position="283"/>
        <end position="302"/>
    </location>
</feature>
<dbReference type="GO" id="GO:0005886">
    <property type="term" value="C:plasma membrane"/>
    <property type="evidence" value="ECO:0007669"/>
    <property type="project" value="UniProtKB-SubCell"/>
</dbReference>
<keyword evidence="5 10" id="KW-0552">Olfaction</keyword>
<evidence type="ECO:0000256" key="1">
    <source>
        <dbReference type="ARBA" id="ARBA00004651"/>
    </source>
</evidence>
<keyword evidence="4 10" id="KW-0812">Transmembrane</keyword>
<dbReference type="PANTHER" id="PTHR21137:SF35">
    <property type="entry name" value="ODORANT RECEPTOR 19A-RELATED"/>
    <property type="match status" value="1"/>
</dbReference>
<evidence type="ECO:0000256" key="9">
    <source>
        <dbReference type="ARBA" id="ARBA00023224"/>
    </source>
</evidence>
<gene>
    <name evidence="11" type="primary">OR5</name>
</gene>
<evidence type="ECO:0000256" key="4">
    <source>
        <dbReference type="ARBA" id="ARBA00022692"/>
    </source>
</evidence>
<name>A0A7G8Z924_9HYME</name>
<protein>
    <recommendedName>
        <fullName evidence="10">Odorant receptor</fullName>
    </recommendedName>
</protein>
<reference evidence="11" key="1">
    <citation type="submission" date="2020-06" db="EMBL/GenBank/DDBJ databases">
        <authorList>
            <person name="Sheng S."/>
        </authorList>
    </citation>
    <scope>NUCLEOTIDE SEQUENCE</scope>
    <source>
        <tissue evidence="11">Antenna</tissue>
    </source>
</reference>
<accession>A0A7G8Z924</accession>
<comment type="subcellular location">
    <subcellularLocation>
        <location evidence="1 10">Cell membrane</location>
        <topology evidence="1 10">Multi-pass membrane protein</topology>
    </subcellularLocation>
</comment>
<dbReference type="AlphaFoldDB" id="A0A7G8Z924"/>
<feature type="transmembrane region" description="Helical" evidence="10">
    <location>
        <begin position="314"/>
        <end position="334"/>
    </location>
</feature>
<evidence type="ECO:0000256" key="7">
    <source>
        <dbReference type="ARBA" id="ARBA00023136"/>
    </source>
</evidence>
<keyword evidence="8 10" id="KW-0675">Receptor</keyword>
<dbReference type="GO" id="GO:0005549">
    <property type="term" value="F:odorant binding"/>
    <property type="evidence" value="ECO:0007669"/>
    <property type="project" value="InterPro"/>
</dbReference>
<evidence type="ECO:0000256" key="10">
    <source>
        <dbReference type="RuleBase" id="RU351113"/>
    </source>
</evidence>
<keyword evidence="9 10" id="KW-0807">Transducer</keyword>
<feature type="transmembrane region" description="Helical" evidence="10">
    <location>
        <begin position="89"/>
        <end position="107"/>
    </location>
</feature>
<evidence type="ECO:0000256" key="3">
    <source>
        <dbReference type="ARBA" id="ARBA00022606"/>
    </source>
</evidence>
<dbReference type="Pfam" id="PF02949">
    <property type="entry name" value="7tm_6"/>
    <property type="match status" value="1"/>
</dbReference>
<keyword evidence="3 10" id="KW-0716">Sensory transduction</keyword>
<dbReference type="GO" id="GO:0007165">
    <property type="term" value="P:signal transduction"/>
    <property type="evidence" value="ECO:0007669"/>
    <property type="project" value="UniProtKB-KW"/>
</dbReference>
<dbReference type="InterPro" id="IPR004117">
    <property type="entry name" value="7tm6_olfct_rcpt"/>
</dbReference>
<dbReference type="EMBL" id="MT670945">
    <property type="protein sequence ID" value="QNL14949.1"/>
    <property type="molecule type" value="mRNA"/>
</dbReference>
<feature type="transmembrane region" description="Helical" evidence="10">
    <location>
        <begin position="144"/>
        <end position="163"/>
    </location>
</feature>
<organism evidence="11">
    <name type="scientific">Aulacocentrum confusum</name>
    <dbReference type="NCBI Taxonomy" id="2767324"/>
    <lineage>
        <taxon>Eukaryota</taxon>
        <taxon>Metazoa</taxon>
        <taxon>Ecdysozoa</taxon>
        <taxon>Arthropoda</taxon>
        <taxon>Hexapoda</taxon>
        <taxon>Insecta</taxon>
        <taxon>Pterygota</taxon>
        <taxon>Neoptera</taxon>
        <taxon>Endopterygota</taxon>
        <taxon>Hymenoptera</taxon>
        <taxon>Apocrita</taxon>
        <taxon>Ichneumonoidea</taxon>
        <taxon>Braconidae</taxon>
        <taxon>Macrocentrinae</taxon>
        <taxon>Aulacocentrum</taxon>
    </lineage>
</organism>
<sequence length="423" mass="48163">MTMRTELTILGSIPEATERSKNDMKFSTELGQWVLTPIGIWPLQSNFVARIFSSSLVIVCTFLICFLLVPCGLHTFIDEKDPRLKMKMIGPLSFCLMAITKYVFLVVRKNRIRNCLRHVNVDWCRVNRPDDRDIMLESAKIGRFVASLCAAFMYGGGFFYHTIMPISAGSFVTPDNMTMRILTYSVYDPLFSAQSSPSYEIVFIIQWFSGFVMYSITIGSCTLAAVFVLHACGQLKIIMARLDAFVDSQKVQNVLENKMAEIIELHLRALGFIMQVEDILNEVCLIEFIGCTLNICFLGYYFMTEFERADTIATITYCVLLVSFTFNIFIFCCIGEMLTQQGKKVGFTAYMVKWYKLPAKNARNLILLIAMSNYPRSITAGKMAELSYNSFCSVHILLNYLHCVKNSNGLFESFKNSRIIIFS</sequence>
<keyword evidence="7 10" id="KW-0472">Membrane</keyword>
<evidence type="ECO:0000256" key="5">
    <source>
        <dbReference type="ARBA" id="ARBA00022725"/>
    </source>
</evidence>
<evidence type="ECO:0000256" key="2">
    <source>
        <dbReference type="ARBA" id="ARBA00022475"/>
    </source>
</evidence>
<keyword evidence="6 10" id="KW-1133">Transmembrane helix</keyword>
<evidence type="ECO:0000256" key="8">
    <source>
        <dbReference type="ARBA" id="ARBA00023170"/>
    </source>
</evidence>
<comment type="similarity">
    <text evidence="10">Belongs to the insect chemoreceptor superfamily. Heteromeric odorant receptor channel (TC 1.A.69) family.</text>
</comment>
<feature type="transmembrane region" description="Helical" evidence="10">
    <location>
        <begin position="204"/>
        <end position="229"/>
    </location>
</feature>
<feature type="transmembrane region" description="Helical" evidence="10">
    <location>
        <begin position="56"/>
        <end position="77"/>
    </location>
</feature>
<keyword evidence="2" id="KW-1003">Cell membrane</keyword>